<name>A0ABU7C9E6_9TELE</name>
<evidence type="ECO:0000313" key="5">
    <source>
        <dbReference type="EMBL" id="MED6259346.1"/>
    </source>
</evidence>
<keyword evidence="2" id="KW-0391">Immunity</keyword>
<keyword evidence="6" id="KW-1185">Reference proteome</keyword>
<evidence type="ECO:0000313" key="6">
    <source>
        <dbReference type="Proteomes" id="UP001345963"/>
    </source>
</evidence>
<evidence type="ECO:0000256" key="2">
    <source>
        <dbReference type="ARBA" id="ARBA00022859"/>
    </source>
</evidence>
<evidence type="ECO:0000256" key="1">
    <source>
        <dbReference type="ARBA" id="ARBA00022729"/>
    </source>
</evidence>
<dbReference type="SUPFAM" id="SSF48726">
    <property type="entry name" value="Immunoglobulin"/>
    <property type="match status" value="1"/>
</dbReference>
<dbReference type="InterPro" id="IPR013106">
    <property type="entry name" value="Ig_V-set"/>
</dbReference>
<dbReference type="PANTHER" id="PTHR23268:SF102">
    <property type="entry name" value="IMMUNOGLOBULIN V-SET DOMAIN-CONTAINING PROTEIN"/>
    <property type="match status" value="1"/>
</dbReference>
<gene>
    <name evidence="5" type="ORF">ATANTOWER_021286</name>
</gene>
<feature type="domain" description="Immunoglobulin V-set" evidence="4">
    <location>
        <begin position="33"/>
        <end position="114"/>
    </location>
</feature>
<evidence type="ECO:0000256" key="3">
    <source>
        <dbReference type="SAM" id="SignalP"/>
    </source>
</evidence>
<dbReference type="InterPro" id="IPR013783">
    <property type="entry name" value="Ig-like_fold"/>
</dbReference>
<dbReference type="SMART" id="SM00406">
    <property type="entry name" value="IGv"/>
    <property type="match status" value="1"/>
</dbReference>
<keyword evidence="1 3" id="KW-0732">Signal</keyword>
<feature type="chain" id="PRO_5045569058" description="Immunoglobulin V-set domain-containing protein" evidence="3">
    <location>
        <begin position="17"/>
        <end position="118"/>
    </location>
</feature>
<accession>A0ABU7C9E6</accession>
<dbReference type="Pfam" id="PF07686">
    <property type="entry name" value="V-set"/>
    <property type="match status" value="1"/>
</dbReference>
<dbReference type="EMBL" id="JAHUTI010083235">
    <property type="protein sequence ID" value="MED6259346.1"/>
    <property type="molecule type" value="Genomic_DNA"/>
</dbReference>
<evidence type="ECO:0000259" key="4">
    <source>
        <dbReference type="SMART" id="SM00406"/>
    </source>
</evidence>
<sequence length="118" mass="13361">MNLIFILSCLAGVSLCFEVHQSHSDLITVPGYKVQIFCTYDKSDYRVMLWYQRPPGDTAMNLIGYLNFKDPTMEEKYKEGFNISGDLSVNTLKNASLTITAAEEKHNAFYFCAASRAQ</sequence>
<dbReference type="Gene3D" id="2.60.40.10">
    <property type="entry name" value="Immunoglobulins"/>
    <property type="match status" value="1"/>
</dbReference>
<dbReference type="InterPro" id="IPR050413">
    <property type="entry name" value="TCR_beta_variable"/>
</dbReference>
<feature type="signal peptide" evidence="3">
    <location>
        <begin position="1"/>
        <end position="16"/>
    </location>
</feature>
<proteinExistence type="predicted"/>
<organism evidence="5 6">
    <name type="scientific">Ataeniobius toweri</name>
    <dbReference type="NCBI Taxonomy" id="208326"/>
    <lineage>
        <taxon>Eukaryota</taxon>
        <taxon>Metazoa</taxon>
        <taxon>Chordata</taxon>
        <taxon>Craniata</taxon>
        <taxon>Vertebrata</taxon>
        <taxon>Euteleostomi</taxon>
        <taxon>Actinopterygii</taxon>
        <taxon>Neopterygii</taxon>
        <taxon>Teleostei</taxon>
        <taxon>Neoteleostei</taxon>
        <taxon>Acanthomorphata</taxon>
        <taxon>Ovalentaria</taxon>
        <taxon>Atherinomorphae</taxon>
        <taxon>Cyprinodontiformes</taxon>
        <taxon>Goodeidae</taxon>
        <taxon>Ataeniobius</taxon>
    </lineage>
</organism>
<dbReference type="InterPro" id="IPR036179">
    <property type="entry name" value="Ig-like_dom_sf"/>
</dbReference>
<reference evidence="5 6" key="1">
    <citation type="submission" date="2021-07" db="EMBL/GenBank/DDBJ databases">
        <authorList>
            <person name="Palmer J.M."/>
        </authorList>
    </citation>
    <scope>NUCLEOTIDE SEQUENCE [LARGE SCALE GENOMIC DNA]</scope>
    <source>
        <strain evidence="5 6">AT_MEX2019</strain>
        <tissue evidence="5">Muscle</tissue>
    </source>
</reference>
<dbReference type="Proteomes" id="UP001345963">
    <property type="component" value="Unassembled WGS sequence"/>
</dbReference>
<dbReference type="PANTHER" id="PTHR23268">
    <property type="entry name" value="T-CELL RECEPTOR BETA CHAIN"/>
    <property type="match status" value="1"/>
</dbReference>
<comment type="caution">
    <text evidence="5">The sequence shown here is derived from an EMBL/GenBank/DDBJ whole genome shotgun (WGS) entry which is preliminary data.</text>
</comment>
<protein>
    <recommendedName>
        <fullName evidence="4">Immunoglobulin V-set domain-containing protein</fullName>
    </recommendedName>
</protein>